<feature type="binding site" evidence="15">
    <location>
        <position position="434"/>
    </location>
    <ligand>
        <name>Zn(2+)</name>
        <dbReference type="ChEBI" id="CHEBI:29105"/>
        <note>catalytic</note>
    </ligand>
</feature>
<dbReference type="GO" id="GO:0006508">
    <property type="term" value="P:proteolysis"/>
    <property type="evidence" value="ECO:0007669"/>
    <property type="project" value="UniProtKB-KW"/>
</dbReference>
<comment type="similarity">
    <text evidence="3">In the N-terminal section; belongs to the AAA ATPase family.</text>
</comment>
<feature type="domain" description="AAA+ ATPase" evidence="17">
    <location>
        <begin position="205"/>
        <end position="344"/>
    </location>
</feature>
<dbReference type="GO" id="GO:0004176">
    <property type="term" value="F:ATP-dependent peptidase activity"/>
    <property type="evidence" value="ECO:0007669"/>
    <property type="project" value="InterPro"/>
</dbReference>
<evidence type="ECO:0000256" key="5">
    <source>
        <dbReference type="ARBA" id="ARBA00022692"/>
    </source>
</evidence>
<comment type="cofactor">
    <cofactor evidence="15">
        <name>Zn(2+)</name>
        <dbReference type="ChEBI" id="CHEBI:29105"/>
    </cofactor>
    <text evidence="15">Binds 1 zinc ion per subunit.</text>
</comment>
<dbReference type="FunFam" id="3.40.50.300:FF:000001">
    <property type="entry name" value="ATP-dependent zinc metalloprotease FtsH"/>
    <property type="match status" value="1"/>
</dbReference>
<sequence>MKLSWKNLLLWSLPVIIISFFIWQGLFAPTTNETKTNIANSRMTYGRFLEYLDMGWVKTVDIYDNGHTAIIEAIGPELGNRIQKIRVELPASATELIPKLKKAHVDLNAHPTRNTSAFWNLIGNLIFPLFLIGGLAFLFRRSNNGAGGPGQAMSFGKSKALFQMEAKTGIIFDDVAGIDEAKEEFEEIVTFLQKPEYFTALGAKIPKGVLLVGPPGTGKTLLAKAIAGEANVPFFSISGSEFVEMFVGVGASRVRDLFKKAKENAPCIIFIDEIDAVGRQRGTGVGGGNDEREQTLNQLLTEMDGFEGNTGIIVVAATNRVDILDSALLRPGRFDRQVSVEVPDFNGRLAILKVHAKNKKIDKNVSLEIIARRTPGFSGADLANLLNEAAILTARRRKDSIKLNEIDSAIDRIVAGMEGTPLIDSKSKRLIAYHEIGHAIVGTLMKDHDAVQKVTLIPRGQARGLTWFTPSEDQNLVSRSQIKARIMGALGGRAAEEVIFGDAEVTTGASNDLQQVTAMARQMVTRFGMSDIGPLSLESEDTNPFLGRGMGGSSEYSDEIAIKIDQQIQNIVEECHLNTLKIIKENRVVIDRLVDILIDKETIDGIEFKEIVNEYTPTK</sequence>
<dbReference type="HAMAP" id="MF_01458">
    <property type="entry name" value="FtsH"/>
    <property type="match status" value="1"/>
</dbReference>
<accession>A0A4D6WMF3</accession>
<dbReference type="SUPFAM" id="SSF52540">
    <property type="entry name" value="P-loop containing nucleoside triphosphate hydrolases"/>
    <property type="match status" value="1"/>
</dbReference>
<feature type="binding site" evidence="15">
    <location>
        <begin position="213"/>
        <end position="220"/>
    </location>
    <ligand>
        <name>ATP</name>
        <dbReference type="ChEBI" id="CHEBI:30616"/>
    </ligand>
</feature>
<evidence type="ECO:0000256" key="11">
    <source>
        <dbReference type="ARBA" id="ARBA00022989"/>
    </source>
</evidence>
<dbReference type="InterPro" id="IPR005936">
    <property type="entry name" value="FtsH"/>
</dbReference>
<dbReference type="SUPFAM" id="SSF140990">
    <property type="entry name" value="FtsH protease domain-like"/>
    <property type="match status" value="1"/>
</dbReference>
<evidence type="ECO:0000259" key="17">
    <source>
        <dbReference type="SMART" id="SM00382"/>
    </source>
</evidence>
<dbReference type="GO" id="GO:0016887">
    <property type="term" value="F:ATP hydrolysis activity"/>
    <property type="evidence" value="ECO:0007669"/>
    <property type="project" value="UniProtKB-UniRule"/>
</dbReference>
<organism evidence="18">
    <name type="scientific">Callithamnion tetricum</name>
    <dbReference type="NCBI Taxonomy" id="193179"/>
    <lineage>
        <taxon>Eukaryota</taxon>
        <taxon>Rhodophyta</taxon>
        <taxon>Florideophyceae</taxon>
        <taxon>Rhodymeniophycidae</taxon>
        <taxon>Ceramiales</taxon>
        <taxon>Callithamniaceae</taxon>
        <taxon>Callithamnion</taxon>
    </lineage>
</organism>
<keyword evidence="4 15" id="KW-0645">Protease</keyword>
<feature type="transmembrane region" description="Helical" evidence="15">
    <location>
        <begin position="117"/>
        <end position="139"/>
    </location>
</feature>
<dbReference type="InterPro" id="IPR041569">
    <property type="entry name" value="AAA_lid_3"/>
</dbReference>
<dbReference type="Pfam" id="PF01434">
    <property type="entry name" value="Peptidase_M41"/>
    <property type="match status" value="1"/>
</dbReference>
<evidence type="ECO:0000256" key="8">
    <source>
        <dbReference type="ARBA" id="ARBA00022801"/>
    </source>
</evidence>
<comment type="similarity">
    <text evidence="16">Belongs to the AAA ATPase family.</text>
</comment>
<gene>
    <name evidence="15 18" type="primary">ftsH</name>
</gene>
<evidence type="ECO:0000256" key="13">
    <source>
        <dbReference type="ARBA" id="ARBA00023078"/>
    </source>
</evidence>
<dbReference type="EMBL" id="MK814616">
    <property type="protein sequence ID" value="QCI04919.1"/>
    <property type="molecule type" value="Genomic_DNA"/>
</dbReference>
<proteinExistence type="inferred from homology"/>
<keyword evidence="18" id="KW-0934">Plastid</keyword>
<comment type="similarity">
    <text evidence="15">In the central section; belongs to the AAA ATPase family.</text>
</comment>
<keyword evidence="9 15" id="KW-0862">Zinc</keyword>
<dbReference type="EC" id="3.4.24.-" evidence="15"/>
<feature type="binding site" evidence="15">
    <location>
        <position position="438"/>
    </location>
    <ligand>
        <name>Zn(2+)</name>
        <dbReference type="ChEBI" id="CHEBI:29105"/>
        <note>catalytic</note>
    </ligand>
</feature>
<dbReference type="FunFam" id="1.10.8.60:FF:000001">
    <property type="entry name" value="ATP-dependent zinc metalloprotease FtsH"/>
    <property type="match status" value="1"/>
</dbReference>
<dbReference type="CDD" id="cd19501">
    <property type="entry name" value="RecA-like_FtsH"/>
    <property type="match status" value="1"/>
</dbReference>
<dbReference type="InterPro" id="IPR003960">
    <property type="entry name" value="ATPase_AAA_CS"/>
</dbReference>
<dbReference type="GO" id="GO:0004222">
    <property type="term" value="F:metalloendopeptidase activity"/>
    <property type="evidence" value="ECO:0007669"/>
    <property type="project" value="InterPro"/>
</dbReference>
<dbReference type="SMART" id="SM00382">
    <property type="entry name" value="AAA"/>
    <property type="match status" value="1"/>
</dbReference>
<dbReference type="InterPro" id="IPR011546">
    <property type="entry name" value="Pept_M41_FtsH_extracell"/>
</dbReference>
<dbReference type="Pfam" id="PF17862">
    <property type="entry name" value="AAA_lid_3"/>
    <property type="match status" value="1"/>
</dbReference>
<dbReference type="GO" id="GO:0009535">
    <property type="term" value="C:chloroplast thylakoid membrane"/>
    <property type="evidence" value="ECO:0007669"/>
    <property type="project" value="TreeGrafter"/>
</dbReference>
<geneLocation type="plastid" evidence="18"/>
<dbReference type="Pfam" id="PF06480">
    <property type="entry name" value="FtsH_ext"/>
    <property type="match status" value="1"/>
</dbReference>
<comment type="similarity">
    <text evidence="2 15">In the C-terminal section; belongs to the peptidase M41 family.</text>
</comment>
<keyword evidence="10 15" id="KW-0067">ATP-binding</keyword>
<evidence type="ECO:0000256" key="16">
    <source>
        <dbReference type="RuleBase" id="RU003651"/>
    </source>
</evidence>
<evidence type="ECO:0000256" key="7">
    <source>
        <dbReference type="ARBA" id="ARBA00022741"/>
    </source>
</evidence>
<dbReference type="PANTHER" id="PTHR23076">
    <property type="entry name" value="METALLOPROTEASE M41 FTSH"/>
    <property type="match status" value="1"/>
</dbReference>
<reference evidence="18" key="2">
    <citation type="submission" date="2019-04" db="EMBL/GenBank/DDBJ databases">
        <authorList>
            <person name="Pasella M."/>
        </authorList>
    </citation>
    <scope>NUCLEOTIDE SEQUENCE</scope>
    <source>
        <strain evidence="18">PD2927</strain>
    </source>
</reference>
<keyword evidence="14 15" id="KW-0472">Membrane</keyword>
<dbReference type="GO" id="GO:0005886">
    <property type="term" value="C:plasma membrane"/>
    <property type="evidence" value="ECO:0007669"/>
    <property type="project" value="UniProtKB-SubCell"/>
</dbReference>
<evidence type="ECO:0000256" key="10">
    <source>
        <dbReference type="ARBA" id="ARBA00022840"/>
    </source>
</evidence>
<keyword evidence="7 15" id="KW-0547">Nucleotide-binding</keyword>
<keyword evidence="8 15" id="KW-0378">Hydrolase</keyword>
<keyword evidence="11 15" id="KW-1133">Transmembrane helix</keyword>
<evidence type="ECO:0000313" key="18">
    <source>
        <dbReference type="EMBL" id="QCI04919.1"/>
    </source>
</evidence>
<dbReference type="Pfam" id="PF00004">
    <property type="entry name" value="AAA"/>
    <property type="match status" value="1"/>
</dbReference>
<dbReference type="GO" id="GO:0010304">
    <property type="term" value="P:PSII associated light-harvesting complex II catabolic process"/>
    <property type="evidence" value="ECO:0007669"/>
    <property type="project" value="UniProtKB-ARBA"/>
</dbReference>
<evidence type="ECO:0000256" key="14">
    <source>
        <dbReference type="ARBA" id="ARBA00023136"/>
    </source>
</evidence>
<dbReference type="PANTHER" id="PTHR23076:SF139">
    <property type="entry name" value="ATP-DEPENDENT ZINC METALLOPROTEASE FTSH 2, CHLOROPLASTIC"/>
    <property type="match status" value="1"/>
</dbReference>
<evidence type="ECO:0000256" key="12">
    <source>
        <dbReference type="ARBA" id="ARBA00023049"/>
    </source>
</evidence>
<evidence type="ECO:0000256" key="15">
    <source>
        <dbReference type="HAMAP-Rule" id="MF_01458"/>
    </source>
</evidence>
<dbReference type="InterPro" id="IPR000642">
    <property type="entry name" value="Peptidase_M41"/>
</dbReference>
<dbReference type="AlphaFoldDB" id="A0A4D6WMF3"/>
<keyword evidence="5 15" id="KW-0812">Transmembrane</keyword>
<keyword evidence="13" id="KW-0793">Thylakoid</keyword>
<evidence type="ECO:0000256" key="2">
    <source>
        <dbReference type="ARBA" id="ARBA00010044"/>
    </source>
</evidence>
<evidence type="ECO:0000256" key="3">
    <source>
        <dbReference type="ARBA" id="ARBA00010550"/>
    </source>
</evidence>
<dbReference type="PROSITE" id="PS00674">
    <property type="entry name" value="AAA"/>
    <property type="match status" value="1"/>
</dbReference>
<feature type="transmembrane region" description="Helical" evidence="15">
    <location>
        <begin position="7"/>
        <end position="26"/>
    </location>
</feature>
<keyword evidence="6 15" id="KW-0479">Metal-binding</keyword>
<protein>
    <recommendedName>
        <fullName evidence="15">ATP-dependent zinc metalloprotease FtsH</fullName>
        <ecNumber evidence="15">3.4.24.-</ecNumber>
    </recommendedName>
</protein>
<dbReference type="NCBIfam" id="TIGR01241">
    <property type="entry name" value="FtsH_fam"/>
    <property type="match status" value="1"/>
</dbReference>
<reference evidence="18" key="1">
    <citation type="journal article" date="2019" name="Mol. Phylogenet. Evol.">
        <title>Morphological evolution and classification of the red algal order Ceramiales inferred using plastid phylogenomics.</title>
        <authorList>
            <person name="Diaz-Tapia P."/>
            <person name="Pasella M.M."/>
            <person name="Verbruggen H."/>
            <person name="Maggs C.A."/>
        </authorList>
    </citation>
    <scope>NUCLEOTIDE SEQUENCE</scope>
    <source>
        <strain evidence="18">PD2927</strain>
    </source>
</reference>
<dbReference type="GO" id="GO:0008270">
    <property type="term" value="F:zinc ion binding"/>
    <property type="evidence" value="ECO:0007669"/>
    <property type="project" value="UniProtKB-UniRule"/>
</dbReference>
<dbReference type="InterPro" id="IPR003959">
    <property type="entry name" value="ATPase_AAA_core"/>
</dbReference>
<keyword evidence="15" id="KW-1003">Cell membrane</keyword>
<name>A0A4D6WMF3_9FLOR</name>
<feature type="active site" evidence="15">
    <location>
        <position position="435"/>
    </location>
</feature>
<comment type="function">
    <text evidence="15">Acts as a processive, ATP-dependent zinc metallopeptidase for both cytoplasmic and membrane proteins. Plays a role in the quality control of integral membrane proteins.</text>
</comment>
<dbReference type="InterPro" id="IPR027417">
    <property type="entry name" value="P-loop_NTPase"/>
</dbReference>
<dbReference type="Gene3D" id="1.10.8.60">
    <property type="match status" value="1"/>
</dbReference>
<dbReference type="InterPro" id="IPR003593">
    <property type="entry name" value="AAA+_ATPase"/>
</dbReference>
<dbReference type="GO" id="GO:0005524">
    <property type="term" value="F:ATP binding"/>
    <property type="evidence" value="ECO:0007669"/>
    <property type="project" value="UniProtKB-UniRule"/>
</dbReference>
<keyword evidence="12 15" id="KW-0482">Metalloprotease</keyword>
<keyword evidence="18" id="KW-0131">Cell cycle</keyword>
<evidence type="ECO:0000256" key="9">
    <source>
        <dbReference type="ARBA" id="ARBA00022833"/>
    </source>
</evidence>
<dbReference type="Gene3D" id="1.20.58.760">
    <property type="entry name" value="Peptidase M41"/>
    <property type="match status" value="1"/>
</dbReference>
<dbReference type="FunFam" id="1.20.58.760:FF:000001">
    <property type="entry name" value="ATP-dependent zinc metalloprotease FtsH"/>
    <property type="match status" value="1"/>
</dbReference>
<feature type="binding site" evidence="15">
    <location>
        <position position="512"/>
    </location>
    <ligand>
        <name>Zn(2+)</name>
        <dbReference type="ChEBI" id="CHEBI:29105"/>
        <note>catalytic</note>
    </ligand>
</feature>
<evidence type="ECO:0000256" key="1">
    <source>
        <dbReference type="ARBA" id="ARBA00004370"/>
    </source>
</evidence>
<dbReference type="Gene3D" id="3.40.50.300">
    <property type="entry name" value="P-loop containing nucleotide triphosphate hydrolases"/>
    <property type="match status" value="1"/>
</dbReference>
<comment type="subcellular location">
    <subcellularLocation>
        <location evidence="15">Cell membrane</location>
        <topology evidence="15">Multi-pass membrane protein</topology>
        <orientation evidence="15">Cytoplasmic side</orientation>
    </subcellularLocation>
    <subcellularLocation>
        <location evidence="1">Membrane</location>
    </subcellularLocation>
</comment>
<comment type="subunit">
    <text evidence="15">Homohexamer.</text>
</comment>
<dbReference type="InterPro" id="IPR037219">
    <property type="entry name" value="Peptidase_M41-like"/>
</dbReference>
<dbReference type="GO" id="GO:0051301">
    <property type="term" value="P:cell division"/>
    <property type="evidence" value="ECO:0007669"/>
    <property type="project" value="UniProtKB-KW"/>
</dbReference>
<evidence type="ECO:0000256" key="6">
    <source>
        <dbReference type="ARBA" id="ARBA00022723"/>
    </source>
</evidence>
<keyword evidence="18" id="KW-0132">Cell division</keyword>
<evidence type="ECO:0000256" key="4">
    <source>
        <dbReference type="ARBA" id="ARBA00022670"/>
    </source>
</evidence>